<protein>
    <submittedName>
        <fullName evidence="1">Uncharacterized protein</fullName>
    </submittedName>
</protein>
<name>A0A0E9WEK9_ANGAN</name>
<sequence length="40" mass="4741">MASYCQFSWGLRTLVFLFHSYLFQSYSFPSYSESYHCVSA</sequence>
<reference evidence="1" key="2">
    <citation type="journal article" date="2015" name="Fish Shellfish Immunol.">
        <title>Early steps in the European eel (Anguilla anguilla)-Vibrio vulnificus interaction in the gills: Role of the RtxA13 toxin.</title>
        <authorList>
            <person name="Callol A."/>
            <person name="Pajuelo D."/>
            <person name="Ebbesson L."/>
            <person name="Teles M."/>
            <person name="MacKenzie S."/>
            <person name="Amaro C."/>
        </authorList>
    </citation>
    <scope>NUCLEOTIDE SEQUENCE</scope>
</reference>
<accession>A0A0E9WEK9</accession>
<dbReference type="EMBL" id="GBXM01019805">
    <property type="protein sequence ID" value="JAH88772.1"/>
    <property type="molecule type" value="Transcribed_RNA"/>
</dbReference>
<proteinExistence type="predicted"/>
<dbReference type="AlphaFoldDB" id="A0A0E9WEK9"/>
<reference evidence="1" key="1">
    <citation type="submission" date="2014-11" db="EMBL/GenBank/DDBJ databases">
        <authorList>
            <person name="Amaro Gonzalez C."/>
        </authorList>
    </citation>
    <scope>NUCLEOTIDE SEQUENCE</scope>
</reference>
<evidence type="ECO:0000313" key="1">
    <source>
        <dbReference type="EMBL" id="JAH88772.1"/>
    </source>
</evidence>
<organism evidence="1">
    <name type="scientific">Anguilla anguilla</name>
    <name type="common">European freshwater eel</name>
    <name type="synonym">Muraena anguilla</name>
    <dbReference type="NCBI Taxonomy" id="7936"/>
    <lineage>
        <taxon>Eukaryota</taxon>
        <taxon>Metazoa</taxon>
        <taxon>Chordata</taxon>
        <taxon>Craniata</taxon>
        <taxon>Vertebrata</taxon>
        <taxon>Euteleostomi</taxon>
        <taxon>Actinopterygii</taxon>
        <taxon>Neopterygii</taxon>
        <taxon>Teleostei</taxon>
        <taxon>Anguilliformes</taxon>
        <taxon>Anguillidae</taxon>
        <taxon>Anguilla</taxon>
    </lineage>
</organism>